<protein>
    <submittedName>
        <fullName evidence="2">Uncharacterized protein</fullName>
    </submittedName>
</protein>
<evidence type="ECO:0000313" key="2">
    <source>
        <dbReference type="EMBL" id="KAF3541095.1"/>
    </source>
</evidence>
<sequence>MSLGEYDFLSFLYSSFTFVYFFNIAFILSFMSVRFSVFTRDTKVWLDNWLLDSVPGPPNYRQDSVVDLTLTINDLIDERSNSWNIGLIRQIIAEEDIDLGPETICHMLFHCSTAKEVWRSLNFPLPAAGWSPNSVFLNIHYLISCSQKQSIGSSVRLAFPWVLWQIWKARNKFFFEQVRTEASDIASLAMSEASMWLNLNGHMAGSMEMSQPVSGTKAAEVLNYPLAFPVSYRDCYEVFCKVQAIARSSLHLIPELSNSAASAIALSVTRDHRHHSYAAANGPRWLSSLLSSEANSHY</sequence>
<keyword evidence="1" id="KW-1133">Transmembrane helix</keyword>
<dbReference type="EMBL" id="QGKX02001290">
    <property type="protein sequence ID" value="KAF3541095.1"/>
    <property type="molecule type" value="Genomic_DNA"/>
</dbReference>
<accession>A0A8S9QBI5</accession>
<reference evidence="2" key="1">
    <citation type="submission" date="2019-12" db="EMBL/GenBank/DDBJ databases">
        <title>Genome sequencing and annotation of Brassica cretica.</title>
        <authorList>
            <person name="Studholme D.J."/>
            <person name="Sarris P."/>
        </authorList>
    </citation>
    <scope>NUCLEOTIDE SEQUENCE</scope>
    <source>
        <strain evidence="2">PFS-109/04</strain>
        <tissue evidence="2">Leaf</tissue>
    </source>
</reference>
<proteinExistence type="predicted"/>
<dbReference type="AlphaFoldDB" id="A0A8S9QBI5"/>
<dbReference type="Proteomes" id="UP000712600">
    <property type="component" value="Unassembled WGS sequence"/>
</dbReference>
<gene>
    <name evidence="2" type="ORF">F2Q69_00020162</name>
</gene>
<keyword evidence="1" id="KW-0472">Membrane</keyword>
<feature type="transmembrane region" description="Helical" evidence="1">
    <location>
        <begin position="12"/>
        <end position="33"/>
    </location>
</feature>
<keyword evidence="1" id="KW-0812">Transmembrane</keyword>
<evidence type="ECO:0000256" key="1">
    <source>
        <dbReference type="SAM" id="Phobius"/>
    </source>
</evidence>
<evidence type="ECO:0000313" key="3">
    <source>
        <dbReference type="Proteomes" id="UP000712600"/>
    </source>
</evidence>
<organism evidence="2 3">
    <name type="scientific">Brassica cretica</name>
    <name type="common">Mustard</name>
    <dbReference type="NCBI Taxonomy" id="69181"/>
    <lineage>
        <taxon>Eukaryota</taxon>
        <taxon>Viridiplantae</taxon>
        <taxon>Streptophyta</taxon>
        <taxon>Embryophyta</taxon>
        <taxon>Tracheophyta</taxon>
        <taxon>Spermatophyta</taxon>
        <taxon>Magnoliopsida</taxon>
        <taxon>eudicotyledons</taxon>
        <taxon>Gunneridae</taxon>
        <taxon>Pentapetalae</taxon>
        <taxon>rosids</taxon>
        <taxon>malvids</taxon>
        <taxon>Brassicales</taxon>
        <taxon>Brassicaceae</taxon>
        <taxon>Brassiceae</taxon>
        <taxon>Brassica</taxon>
    </lineage>
</organism>
<name>A0A8S9QBI5_BRACR</name>
<comment type="caution">
    <text evidence="2">The sequence shown here is derived from an EMBL/GenBank/DDBJ whole genome shotgun (WGS) entry which is preliminary data.</text>
</comment>